<feature type="coiled-coil region" evidence="1">
    <location>
        <begin position="369"/>
        <end position="400"/>
    </location>
</feature>
<feature type="region of interest" description="Disordered" evidence="2">
    <location>
        <begin position="1"/>
        <end position="95"/>
    </location>
</feature>
<dbReference type="AlphaFoldDB" id="A0A5J4YMX3"/>
<dbReference type="GO" id="GO:0008298">
    <property type="term" value="P:intracellular mRNA localization"/>
    <property type="evidence" value="ECO:0007669"/>
    <property type="project" value="TreeGrafter"/>
</dbReference>
<evidence type="ECO:0000256" key="2">
    <source>
        <dbReference type="SAM" id="MobiDB-lite"/>
    </source>
</evidence>
<feature type="compositionally biased region" description="Basic and acidic residues" evidence="2">
    <location>
        <begin position="76"/>
        <end position="90"/>
    </location>
</feature>
<feature type="region of interest" description="Disordered" evidence="2">
    <location>
        <begin position="188"/>
        <end position="212"/>
    </location>
</feature>
<dbReference type="GO" id="GO:0003729">
    <property type="term" value="F:mRNA binding"/>
    <property type="evidence" value="ECO:0007669"/>
    <property type="project" value="TreeGrafter"/>
</dbReference>
<reference evidence="4" key="1">
    <citation type="journal article" date="2019" name="Nat. Commun.">
        <title>Expansion of phycobilisome linker gene families in mesophilic red algae.</title>
        <authorList>
            <person name="Lee J."/>
            <person name="Kim D."/>
            <person name="Bhattacharya D."/>
            <person name="Yoon H.S."/>
        </authorList>
    </citation>
    <scope>NUCLEOTIDE SEQUENCE [LARGE SCALE GENOMIC DNA]</scope>
    <source>
        <strain evidence="4">CCMP 1328</strain>
    </source>
</reference>
<feature type="compositionally biased region" description="Basic and acidic residues" evidence="2">
    <location>
        <begin position="446"/>
        <end position="456"/>
    </location>
</feature>
<evidence type="ECO:0000256" key="1">
    <source>
        <dbReference type="SAM" id="Coils"/>
    </source>
</evidence>
<organism evidence="3 4">
    <name type="scientific">Porphyridium purpureum</name>
    <name type="common">Red alga</name>
    <name type="synonym">Porphyridium cruentum</name>
    <dbReference type="NCBI Taxonomy" id="35688"/>
    <lineage>
        <taxon>Eukaryota</taxon>
        <taxon>Rhodophyta</taxon>
        <taxon>Bangiophyceae</taxon>
        <taxon>Porphyridiales</taxon>
        <taxon>Porphyridiaceae</taxon>
        <taxon>Porphyridium</taxon>
    </lineage>
</organism>
<dbReference type="GO" id="GO:0042175">
    <property type="term" value="C:nuclear outer membrane-endoplasmic reticulum membrane network"/>
    <property type="evidence" value="ECO:0007669"/>
    <property type="project" value="TreeGrafter"/>
</dbReference>
<accession>A0A5J4YMX3</accession>
<dbReference type="Proteomes" id="UP000324585">
    <property type="component" value="Unassembled WGS sequence"/>
</dbReference>
<dbReference type="EMBL" id="VRMN01000009">
    <property type="protein sequence ID" value="KAA8492598.1"/>
    <property type="molecule type" value="Genomic_DNA"/>
</dbReference>
<feature type="compositionally biased region" description="Low complexity" evidence="2">
    <location>
        <begin position="511"/>
        <end position="528"/>
    </location>
</feature>
<dbReference type="GO" id="GO:0005783">
    <property type="term" value="C:endoplasmic reticulum"/>
    <property type="evidence" value="ECO:0007669"/>
    <property type="project" value="TreeGrafter"/>
</dbReference>
<feature type="compositionally biased region" description="Basic residues" evidence="2">
    <location>
        <begin position="501"/>
        <end position="510"/>
    </location>
</feature>
<dbReference type="PANTHER" id="PTHR31027:SF2">
    <property type="entry name" value="LEBERCILIN DOMAIN-CONTAINING PROTEIN"/>
    <property type="match status" value="1"/>
</dbReference>
<evidence type="ECO:0000313" key="4">
    <source>
        <dbReference type="Proteomes" id="UP000324585"/>
    </source>
</evidence>
<feature type="compositionally biased region" description="Basic and acidic residues" evidence="2">
    <location>
        <begin position="188"/>
        <end position="204"/>
    </location>
</feature>
<keyword evidence="4" id="KW-1185">Reference proteome</keyword>
<dbReference type="PANTHER" id="PTHR31027">
    <property type="entry name" value="NUCLEAR SEGREGATION PROTEIN BFR1"/>
    <property type="match status" value="1"/>
</dbReference>
<dbReference type="OrthoDB" id="2195113at2759"/>
<name>A0A5J4YMX3_PORPP</name>
<gene>
    <name evidence="3" type="ORF">FVE85_8105</name>
</gene>
<feature type="compositionally biased region" description="Basic and acidic residues" evidence="2">
    <location>
        <begin position="469"/>
        <end position="484"/>
    </location>
</feature>
<feature type="region of interest" description="Disordered" evidence="2">
    <location>
        <begin position="613"/>
        <end position="645"/>
    </location>
</feature>
<keyword evidence="1" id="KW-0175">Coiled coil</keyword>
<feature type="region of interest" description="Disordered" evidence="2">
    <location>
        <begin position="269"/>
        <end position="299"/>
    </location>
</feature>
<comment type="caution">
    <text evidence="3">The sequence shown here is derived from an EMBL/GenBank/DDBJ whole genome shotgun (WGS) entry which is preliminary data.</text>
</comment>
<evidence type="ECO:0000313" key="3">
    <source>
        <dbReference type="EMBL" id="KAA8492598.1"/>
    </source>
</evidence>
<proteinExistence type="predicted"/>
<dbReference type="OMA" id="HANKLRE"/>
<dbReference type="InterPro" id="IPR039604">
    <property type="entry name" value="Bfr1"/>
</dbReference>
<sequence>MDETEKEVGERGVGGGEGDVEVMEVEGKAAAAADVGGVSGGRDPGVPAVAGGEGAEHAAPAGVAGEEDAAASQEGEPGKDKKAQNDHPEEPFVLTPEMEELLKRKLPKVPKPSEEERDKACEAQKAIIQGCYDRINSVKESYEKRSQLSSGQKEAHSVEKKKLDELFTTLNAMIDEKKALTAQINDLKDADKAGPRAGGERKGDAAAGGAKASEMALMRGIKTSEELEARIRELEYKQSSQTMKITEEKKLVSDIAFLKHKGRVLIEDADKRRTQAMSDKEERRKKREELEQLRKSKDTEITEFQKHVQAQKEVLADLKAKQSAEQGAISGEIEQVDRDAERKAIKEAKEEIDRVWSEFKAKKNEWWEAEKLIRKQANLRRRVELEKTRAEREAKRLAREEELAKYGPPDPYLAEKTMIDNLVAFLCSLDPSLGSAMRSEAASEGAKAKPELRLDGPKTGTGPAAPKSDTPKEIKGKRIGKRNEEEDTSSYTFLAAGSGGAKKKGSKSNKNKSSGAQGESSTSGSAEAADSKVSLSIEQFTAFQKVGVKAPSKRSELAQTLEALEGKKTFYDNAPRDAVSAAKSPAMVQKVANVKKEFVLDDSAPMLGANVATSMEGRDPSKPSFSDVIRKGKTGGSELGEAIPNGESVTEELVVSGGGFDVVREDE</sequence>
<protein>
    <submittedName>
        <fullName evidence="3">Uncharacterized protein</fullName>
    </submittedName>
</protein>
<dbReference type="GO" id="GO:1990904">
    <property type="term" value="C:ribonucleoprotein complex"/>
    <property type="evidence" value="ECO:0007669"/>
    <property type="project" value="TreeGrafter"/>
</dbReference>
<feature type="region of interest" description="Disordered" evidence="2">
    <location>
        <begin position="436"/>
        <end position="531"/>
    </location>
</feature>
<feature type="compositionally biased region" description="Basic and acidic residues" evidence="2">
    <location>
        <begin position="1"/>
        <end position="10"/>
    </location>
</feature>